<sequence length="290" mass="33327">MNSYLIRGDKGFTVIDTGSCAKESIEIWERILATGICVEKVILTHSHPDHTGLAGWFKERFDIPIFMSKYSYKELQKNNQQKNEGNKFTDFIKQHDGPEIQEKMMEKESAVFEFEPDGLFDHQQNIEIGNYSFETIWTPGHSPDHFCFFCEENGVMVIGDHILESISPIIGVYEDNEGNPLKEYFSSLEVIRAYRPYFVLPGHGNQILDLQARVNQIRNGHEKRLKQILQNIRDKEVTAGNLCKTLYGKGFLKVNHLGMFIATLARLVYLEREGQINSSCKDGKVVYGMY</sequence>
<dbReference type="Proteomes" id="UP001241748">
    <property type="component" value="Unassembled WGS sequence"/>
</dbReference>
<dbReference type="PANTHER" id="PTHR23131">
    <property type="entry name" value="ENDORIBONUCLEASE LACTB2"/>
    <property type="match status" value="1"/>
</dbReference>
<dbReference type="PANTHER" id="PTHR23131:SF4">
    <property type="entry name" value="METALLO-BETA-LACTAMASE SUPERFAMILY POTEIN"/>
    <property type="match status" value="1"/>
</dbReference>
<dbReference type="InterPro" id="IPR001279">
    <property type="entry name" value="Metallo-B-lactamas"/>
</dbReference>
<feature type="domain" description="Metallo-beta-lactamase" evidence="1">
    <location>
        <begin position="1"/>
        <end position="203"/>
    </location>
</feature>
<name>A0ABV4YUZ7_9BACI</name>
<dbReference type="RefSeq" id="WP_306072913.1">
    <property type="nucleotide sequence ID" value="NZ_JAROBZ020000001.1"/>
</dbReference>
<dbReference type="SMART" id="SM00849">
    <property type="entry name" value="Lactamase_B"/>
    <property type="match status" value="1"/>
</dbReference>
<evidence type="ECO:0000313" key="2">
    <source>
        <dbReference type="EMBL" id="MFB3168538.1"/>
    </source>
</evidence>
<dbReference type="SUPFAM" id="SSF56281">
    <property type="entry name" value="Metallo-hydrolase/oxidoreductase"/>
    <property type="match status" value="1"/>
</dbReference>
<dbReference type="EMBL" id="JAROBZ020000001">
    <property type="protein sequence ID" value="MFB3168538.1"/>
    <property type="molecule type" value="Genomic_DNA"/>
</dbReference>
<comment type="caution">
    <text evidence="2">The sequence shown here is derived from an EMBL/GenBank/DDBJ whole genome shotgun (WGS) entry which is preliminary data.</text>
</comment>
<organism evidence="2 3">
    <name type="scientific">Neobacillus driksii</name>
    <dbReference type="NCBI Taxonomy" id="3035913"/>
    <lineage>
        <taxon>Bacteria</taxon>
        <taxon>Bacillati</taxon>
        <taxon>Bacillota</taxon>
        <taxon>Bacilli</taxon>
        <taxon>Bacillales</taxon>
        <taxon>Bacillaceae</taxon>
        <taxon>Neobacillus</taxon>
    </lineage>
</organism>
<gene>
    <name evidence="2" type="ORF">P5G62_015585</name>
</gene>
<protein>
    <submittedName>
        <fullName evidence="2">MBL fold metallo-hydrolase</fullName>
    </submittedName>
</protein>
<dbReference type="InterPro" id="IPR036866">
    <property type="entry name" value="RibonucZ/Hydroxyglut_hydro"/>
</dbReference>
<dbReference type="Pfam" id="PF00753">
    <property type="entry name" value="Lactamase_B"/>
    <property type="match status" value="1"/>
</dbReference>
<accession>A0ABV4YUZ7</accession>
<dbReference type="Gene3D" id="3.60.15.10">
    <property type="entry name" value="Ribonuclease Z/Hydroxyacylglutathione hydrolase-like"/>
    <property type="match status" value="1"/>
</dbReference>
<proteinExistence type="predicted"/>
<dbReference type="InterPro" id="IPR050662">
    <property type="entry name" value="Sec-metab_biosynth-thioest"/>
</dbReference>
<reference evidence="2 3" key="1">
    <citation type="submission" date="2024-05" db="EMBL/GenBank/DDBJ databases">
        <authorList>
            <person name="Venkateswaran K."/>
        </authorList>
    </citation>
    <scope>NUCLEOTIDE SEQUENCE [LARGE SCALE GENOMIC DNA]</scope>
    <source>
        <strain evidence="2 3">179-C4-2-HS</strain>
    </source>
</reference>
<evidence type="ECO:0000313" key="3">
    <source>
        <dbReference type="Proteomes" id="UP001241748"/>
    </source>
</evidence>
<evidence type="ECO:0000259" key="1">
    <source>
        <dbReference type="SMART" id="SM00849"/>
    </source>
</evidence>
<keyword evidence="3" id="KW-1185">Reference proteome</keyword>